<feature type="domain" description="Helix-turn-helix" evidence="1">
    <location>
        <begin position="13"/>
        <end position="61"/>
    </location>
</feature>
<dbReference type="InterPro" id="IPR041657">
    <property type="entry name" value="HTH_17"/>
</dbReference>
<evidence type="ECO:0000313" key="2">
    <source>
        <dbReference type="EMBL" id="ADY61990.1"/>
    </source>
</evidence>
<accession>F0SKK9</accession>
<dbReference type="RefSeq" id="WP_013630695.1">
    <property type="nucleotide sequence ID" value="NC_015174.1"/>
</dbReference>
<dbReference type="eggNOG" id="COG3311">
    <property type="taxonomic scope" value="Bacteria"/>
</dbReference>
<evidence type="ECO:0000259" key="1">
    <source>
        <dbReference type="Pfam" id="PF12728"/>
    </source>
</evidence>
<dbReference type="EMBL" id="CP002546">
    <property type="protein sequence ID" value="ADY61990.1"/>
    <property type="molecule type" value="Genomic_DNA"/>
</dbReference>
<dbReference type="Gene3D" id="1.10.238.160">
    <property type="match status" value="1"/>
</dbReference>
<dbReference type="InterPro" id="IPR010093">
    <property type="entry name" value="SinI_DNA-bd"/>
</dbReference>
<protein>
    <submittedName>
        <fullName evidence="2">DNA binding domain protein, excisionase family</fullName>
    </submittedName>
</protein>
<dbReference type="AlphaFoldDB" id="F0SKK9"/>
<sequence length="66" mass="7694">MTSNQDVCSRSLVSTREFAEFLKISVRTLRRMISAGEVPKPTRVGRQLRWRSEDVNAWYAAKYESK</sequence>
<dbReference type="NCBIfam" id="TIGR01764">
    <property type="entry name" value="excise"/>
    <property type="match status" value="1"/>
</dbReference>
<keyword evidence="3" id="KW-1185">Reference proteome</keyword>
<organism evidence="2 3">
    <name type="scientific">Rubinisphaera brasiliensis (strain ATCC 49424 / DSM 5305 / JCM 21570 / IAM 15109 / NBRC 103401 / IFAM 1448)</name>
    <name type="common">Planctomyces brasiliensis</name>
    <dbReference type="NCBI Taxonomy" id="756272"/>
    <lineage>
        <taxon>Bacteria</taxon>
        <taxon>Pseudomonadati</taxon>
        <taxon>Planctomycetota</taxon>
        <taxon>Planctomycetia</taxon>
        <taxon>Planctomycetales</taxon>
        <taxon>Planctomycetaceae</taxon>
        <taxon>Rubinisphaera</taxon>
    </lineage>
</organism>
<proteinExistence type="predicted"/>
<dbReference type="Pfam" id="PF12728">
    <property type="entry name" value="HTH_17"/>
    <property type="match status" value="1"/>
</dbReference>
<gene>
    <name evidence="2" type="ordered locus">Plabr_4418</name>
</gene>
<dbReference type="Proteomes" id="UP000006860">
    <property type="component" value="Chromosome"/>
</dbReference>
<dbReference type="STRING" id="756272.Plabr_4418"/>
<dbReference type="InterPro" id="IPR009061">
    <property type="entry name" value="DNA-bd_dom_put_sf"/>
</dbReference>
<dbReference type="GO" id="GO:0003677">
    <property type="term" value="F:DNA binding"/>
    <property type="evidence" value="ECO:0007669"/>
    <property type="project" value="InterPro"/>
</dbReference>
<dbReference type="OrthoDB" id="291753at2"/>
<dbReference type="SUPFAM" id="SSF46955">
    <property type="entry name" value="Putative DNA-binding domain"/>
    <property type="match status" value="1"/>
</dbReference>
<dbReference type="HOGENOM" id="CLU_140176_9_1_0"/>
<dbReference type="KEGG" id="pbs:Plabr_4418"/>
<reference evidence="3" key="1">
    <citation type="submission" date="2011-02" db="EMBL/GenBank/DDBJ databases">
        <title>The complete genome of Planctomyces brasiliensis DSM 5305.</title>
        <authorList>
            <person name="Lucas S."/>
            <person name="Copeland A."/>
            <person name="Lapidus A."/>
            <person name="Bruce D."/>
            <person name="Goodwin L."/>
            <person name="Pitluck S."/>
            <person name="Kyrpides N."/>
            <person name="Mavromatis K."/>
            <person name="Pagani I."/>
            <person name="Ivanova N."/>
            <person name="Ovchinnikova G."/>
            <person name="Lu M."/>
            <person name="Detter J.C."/>
            <person name="Han C."/>
            <person name="Land M."/>
            <person name="Hauser L."/>
            <person name="Markowitz V."/>
            <person name="Cheng J.-F."/>
            <person name="Hugenholtz P."/>
            <person name="Woyke T."/>
            <person name="Wu D."/>
            <person name="Tindall B."/>
            <person name="Pomrenke H.G."/>
            <person name="Brambilla E."/>
            <person name="Klenk H.-P."/>
            <person name="Eisen J.A."/>
        </authorList>
    </citation>
    <scope>NUCLEOTIDE SEQUENCE [LARGE SCALE GENOMIC DNA]</scope>
    <source>
        <strain evidence="3">ATCC 49424 / DSM 5305 / JCM 21570 / NBRC 103401 / IFAM 1448</strain>
    </source>
</reference>
<name>F0SKK9_RUBBR</name>
<evidence type="ECO:0000313" key="3">
    <source>
        <dbReference type="Proteomes" id="UP000006860"/>
    </source>
</evidence>